<dbReference type="PANTHER" id="PTHR11014:SF63">
    <property type="entry name" value="METALLOPEPTIDASE, PUTATIVE (AFU_ORTHOLOGUE AFUA_6G09600)-RELATED"/>
    <property type="match status" value="1"/>
</dbReference>
<organism evidence="5 6">
    <name type="scientific">Aurantimonas aggregata</name>
    <dbReference type="NCBI Taxonomy" id="2047720"/>
    <lineage>
        <taxon>Bacteria</taxon>
        <taxon>Pseudomonadati</taxon>
        <taxon>Pseudomonadota</taxon>
        <taxon>Alphaproteobacteria</taxon>
        <taxon>Hyphomicrobiales</taxon>
        <taxon>Aurantimonadaceae</taxon>
        <taxon>Aurantimonas</taxon>
    </lineage>
</organism>
<feature type="binding site" evidence="3">
    <location>
        <position position="106"/>
    </location>
    <ligand>
        <name>Mn(2+)</name>
        <dbReference type="ChEBI" id="CHEBI:29035"/>
        <label>2</label>
    </ligand>
</feature>
<dbReference type="Pfam" id="PF07687">
    <property type="entry name" value="M20_dimer"/>
    <property type="match status" value="1"/>
</dbReference>
<keyword evidence="2 5" id="KW-0378">Hydrolase</keyword>
<evidence type="ECO:0000256" key="3">
    <source>
        <dbReference type="PIRSR" id="PIRSR005962-1"/>
    </source>
</evidence>
<keyword evidence="6" id="KW-1185">Reference proteome</keyword>
<evidence type="ECO:0000313" key="6">
    <source>
        <dbReference type="Proteomes" id="UP000476332"/>
    </source>
</evidence>
<dbReference type="Gene3D" id="3.40.630.10">
    <property type="entry name" value="Zn peptidases"/>
    <property type="match status" value="1"/>
</dbReference>
<dbReference type="InterPro" id="IPR017439">
    <property type="entry name" value="Amidohydrolase"/>
</dbReference>
<protein>
    <submittedName>
        <fullName evidence="5">Amidohydrolase</fullName>
    </submittedName>
</protein>
<dbReference type="SUPFAM" id="SSF55031">
    <property type="entry name" value="Bacterial exopeptidase dimerisation domain"/>
    <property type="match status" value="1"/>
</dbReference>
<keyword evidence="3" id="KW-0479">Metal-binding</keyword>
<feature type="binding site" evidence="3">
    <location>
        <position position="165"/>
    </location>
    <ligand>
        <name>Mn(2+)</name>
        <dbReference type="ChEBI" id="CHEBI:29035"/>
        <label>2</label>
    </ligand>
</feature>
<dbReference type="Gene3D" id="3.30.70.360">
    <property type="match status" value="1"/>
</dbReference>
<name>A0A6L9MI61_9HYPH</name>
<dbReference type="FunFam" id="3.30.70.360:FF:000014">
    <property type="entry name" value="N-acyl-L-amino acid amidohydrolase"/>
    <property type="match status" value="1"/>
</dbReference>
<reference evidence="5 6" key="1">
    <citation type="submission" date="2020-01" db="EMBL/GenBank/DDBJ databases">
        <title>Genomes of bacteria type strains.</title>
        <authorList>
            <person name="Chen J."/>
            <person name="Zhu S."/>
            <person name="Chen J."/>
        </authorList>
    </citation>
    <scope>NUCLEOTIDE SEQUENCE [LARGE SCALE GENOMIC DNA]</scope>
    <source>
        <strain evidence="5 6">KCTC 52919</strain>
    </source>
</reference>
<evidence type="ECO:0000313" key="5">
    <source>
        <dbReference type="EMBL" id="NDV87381.1"/>
    </source>
</evidence>
<dbReference type="InterPro" id="IPR011650">
    <property type="entry name" value="Peptidase_M20_dimer"/>
</dbReference>
<evidence type="ECO:0000259" key="4">
    <source>
        <dbReference type="Pfam" id="PF07687"/>
    </source>
</evidence>
<dbReference type="CDD" id="cd05666">
    <property type="entry name" value="M20_Acy1-like"/>
    <property type="match status" value="1"/>
</dbReference>
<dbReference type="Pfam" id="PF01546">
    <property type="entry name" value="Peptidase_M20"/>
    <property type="match status" value="1"/>
</dbReference>
<evidence type="ECO:0000256" key="1">
    <source>
        <dbReference type="ARBA" id="ARBA00006153"/>
    </source>
</evidence>
<dbReference type="GO" id="GO:0016787">
    <property type="term" value="F:hydrolase activity"/>
    <property type="evidence" value="ECO:0007669"/>
    <property type="project" value="UniProtKB-KW"/>
</dbReference>
<dbReference type="InterPro" id="IPR036264">
    <property type="entry name" value="Bact_exopeptidase_dim_dom"/>
</dbReference>
<comment type="cofactor">
    <cofactor evidence="3">
        <name>Mn(2+)</name>
        <dbReference type="ChEBI" id="CHEBI:29035"/>
    </cofactor>
    <text evidence="3">The Mn(2+) ion enhances activity.</text>
</comment>
<feature type="binding site" evidence="3">
    <location>
        <position position="139"/>
    </location>
    <ligand>
        <name>Mn(2+)</name>
        <dbReference type="ChEBI" id="CHEBI:29035"/>
        <label>2</label>
    </ligand>
</feature>
<dbReference type="SUPFAM" id="SSF53187">
    <property type="entry name" value="Zn-dependent exopeptidases"/>
    <property type="match status" value="1"/>
</dbReference>
<dbReference type="NCBIfam" id="TIGR01891">
    <property type="entry name" value="amidohydrolases"/>
    <property type="match status" value="1"/>
</dbReference>
<comment type="caution">
    <text evidence="5">The sequence shown here is derived from an EMBL/GenBank/DDBJ whole genome shotgun (WGS) entry which is preliminary data.</text>
</comment>
<dbReference type="RefSeq" id="WP_163044120.1">
    <property type="nucleotide sequence ID" value="NZ_JAAAMJ010000007.1"/>
</dbReference>
<dbReference type="InterPro" id="IPR002933">
    <property type="entry name" value="Peptidase_M20"/>
</dbReference>
<gene>
    <name evidence="5" type="ORF">GTW51_11785</name>
</gene>
<dbReference type="GO" id="GO:0046872">
    <property type="term" value="F:metal ion binding"/>
    <property type="evidence" value="ECO:0007669"/>
    <property type="project" value="UniProtKB-KW"/>
</dbReference>
<evidence type="ECO:0000256" key="2">
    <source>
        <dbReference type="ARBA" id="ARBA00022801"/>
    </source>
</evidence>
<dbReference type="Proteomes" id="UP000476332">
    <property type="component" value="Unassembled WGS sequence"/>
</dbReference>
<sequence>MPVNNRIAESQPEIAAWRQHLHTNPEILYDVVDTAEFVAGKLREFGCDEVVTGIGRTGVVGLIHGRGGPGGPAIGLRADMDALPVVEETGLAYASGRPGAMHACGHDGHTAMLLGAARSLAESRAFDGTVALIFQPAEEGGAGAKAMMDDGLFARWPIGRVFGMHNLPGMAVGKFGVRAGPIMASTDEFIITVQGRGGHAALPHRTVDPIPVAAALVQALQAIAGRNADPLKSLVVSVTQVHAGFAHNIIPDTAIVSGTVRSLDPAMRDLAEERLRGIAAGICAAHGAGVDIDFDRNYPITINDAAEAAFCAAVAGEIVGTANVDPDAAPMMAGEDFSYMLEEKPGAYIFIGNGDSATLHSPTYDFSDDAIAFGASFWVRLAERALNRN</sequence>
<dbReference type="PIRSF" id="PIRSF005962">
    <property type="entry name" value="Pept_M20D_amidohydro"/>
    <property type="match status" value="1"/>
</dbReference>
<feature type="domain" description="Peptidase M20 dimerisation" evidence="4">
    <location>
        <begin position="189"/>
        <end position="279"/>
    </location>
</feature>
<keyword evidence="3" id="KW-0464">Manganese</keyword>
<dbReference type="PANTHER" id="PTHR11014">
    <property type="entry name" value="PEPTIDASE M20 FAMILY MEMBER"/>
    <property type="match status" value="1"/>
</dbReference>
<dbReference type="EMBL" id="JAAAMJ010000007">
    <property type="protein sequence ID" value="NDV87381.1"/>
    <property type="molecule type" value="Genomic_DNA"/>
</dbReference>
<dbReference type="AlphaFoldDB" id="A0A6L9MI61"/>
<feature type="binding site" evidence="3">
    <location>
        <position position="360"/>
    </location>
    <ligand>
        <name>Mn(2+)</name>
        <dbReference type="ChEBI" id="CHEBI:29035"/>
        <label>2</label>
    </ligand>
</feature>
<accession>A0A6L9MI61</accession>
<feature type="binding site" evidence="3">
    <location>
        <position position="104"/>
    </location>
    <ligand>
        <name>Mn(2+)</name>
        <dbReference type="ChEBI" id="CHEBI:29035"/>
        <label>2</label>
    </ligand>
</feature>
<comment type="similarity">
    <text evidence="1">Belongs to the peptidase M20 family.</text>
</comment>
<proteinExistence type="inferred from homology"/>